<comment type="caution">
    <text evidence="1">Lacks conserved residue(s) required for the propagation of feature annotation.</text>
</comment>
<dbReference type="PROSITE" id="PS50026">
    <property type="entry name" value="EGF_3"/>
    <property type="match status" value="4"/>
</dbReference>
<dbReference type="AlphaFoldDB" id="A0A1B6LNV0"/>
<reference evidence="3" key="1">
    <citation type="submission" date="2015-11" db="EMBL/GenBank/DDBJ databases">
        <title>De novo transcriptome assembly of four potential Pierce s Disease insect vectors from Arizona vineyards.</title>
        <authorList>
            <person name="Tassone E.E."/>
        </authorList>
    </citation>
    <scope>NUCLEOTIDE SEQUENCE</scope>
</reference>
<feature type="disulfide bond" evidence="1">
    <location>
        <begin position="393"/>
        <end position="403"/>
    </location>
</feature>
<organism evidence="3">
    <name type="scientific">Graphocephala atropunctata</name>
    <dbReference type="NCBI Taxonomy" id="36148"/>
    <lineage>
        <taxon>Eukaryota</taxon>
        <taxon>Metazoa</taxon>
        <taxon>Ecdysozoa</taxon>
        <taxon>Arthropoda</taxon>
        <taxon>Hexapoda</taxon>
        <taxon>Insecta</taxon>
        <taxon>Pterygota</taxon>
        <taxon>Neoptera</taxon>
        <taxon>Paraneoptera</taxon>
        <taxon>Hemiptera</taxon>
        <taxon>Auchenorrhyncha</taxon>
        <taxon>Membracoidea</taxon>
        <taxon>Cicadellidae</taxon>
        <taxon>Cicadellinae</taxon>
        <taxon>Cicadellini</taxon>
        <taxon>Graphocephala</taxon>
    </lineage>
</organism>
<dbReference type="PROSITE" id="PS01186">
    <property type="entry name" value="EGF_2"/>
    <property type="match status" value="4"/>
</dbReference>
<name>A0A1B6LNV0_9HEMI</name>
<gene>
    <name evidence="3" type="ORF">g.23029</name>
</gene>
<dbReference type="PANTHER" id="PTHR22963">
    <property type="entry name" value="ENDOGLIN-RELATED"/>
    <property type="match status" value="1"/>
</dbReference>
<feature type="domain" description="EGF-like" evidence="2">
    <location>
        <begin position="162"/>
        <end position="201"/>
    </location>
</feature>
<feature type="non-terminal residue" evidence="3">
    <location>
        <position position="1"/>
    </location>
</feature>
<feature type="domain" description="EGF-like" evidence="2">
    <location>
        <begin position="390"/>
        <end position="427"/>
    </location>
</feature>
<accession>A0A1B6LNV0</accession>
<dbReference type="InterPro" id="IPR000742">
    <property type="entry name" value="EGF"/>
</dbReference>
<dbReference type="SMART" id="SM00181">
    <property type="entry name" value="EGF"/>
    <property type="match status" value="7"/>
</dbReference>
<protein>
    <recommendedName>
        <fullName evidence="2">EGF-like domain-containing protein</fullName>
    </recommendedName>
</protein>
<keyword evidence="1" id="KW-0245">EGF-like domain</keyword>
<dbReference type="PANTHER" id="PTHR22963:SF39">
    <property type="entry name" value="DUMPY"/>
    <property type="match status" value="1"/>
</dbReference>
<evidence type="ECO:0000313" key="3">
    <source>
        <dbReference type="EMBL" id="JAT25316.1"/>
    </source>
</evidence>
<keyword evidence="1" id="KW-1015">Disulfide bond</keyword>
<evidence type="ECO:0000259" key="2">
    <source>
        <dbReference type="PROSITE" id="PS50026"/>
    </source>
</evidence>
<feature type="domain" description="EGF-like" evidence="2">
    <location>
        <begin position="324"/>
        <end position="368"/>
    </location>
</feature>
<sequence>TFLTQQSVHSPQSSGPVAVSDTETEMAFRAHVSRRFRQSTIFVFAVVSAVFINGANGMIDGNPCSPNPCGQNTQCYVTSGRPVCSCLPGHWGNPLSYCQRGECQDSNDCPPSRACRDYQCVDVCAGACGLNADCLVRNHVPVCSCPARHTGDPFGSCRLMDPQELCQPSPCGTNTKCEVINNTPTCSCLPGFQGSPLQGCRHECESDYECSSTQSCQNFRCVSACASGVCASTANCVVNNHRAVCSCPPGYLGDPYLSCRAECLSHGDCPSGRPSCINLKCVDPCAGVCGINANCRVRDGTTAVCSCPRDMTGNPFVSCRPFDKNDLCIPNPCGQNARCEPGHDRSGKERPVCTCVPGYLGDPLTYCRRGECSSDGDCRSDQNCLNYNCVSSCSNQCGVGAVCNARNHIAVCSCPPGYTGDALSRCYSIPAPVARAFYNK</sequence>
<evidence type="ECO:0000256" key="1">
    <source>
        <dbReference type="PROSITE-ProRule" id="PRU00076"/>
    </source>
</evidence>
<dbReference type="EMBL" id="GEBQ01014661">
    <property type="protein sequence ID" value="JAT25316.1"/>
    <property type="molecule type" value="Transcribed_RNA"/>
</dbReference>
<feature type="domain" description="EGF-like" evidence="2">
    <location>
        <begin position="60"/>
        <end position="99"/>
    </location>
</feature>
<proteinExistence type="predicted"/>